<proteinExistence type="predicted"/>
<dbReference type="Pfam" id="PF06061">
    <property type="entry name" value="Baculo_ME53"/>
    <property type="match status" value="1"/>
</dbReference>
<dbReference type="Proteomes" id="UP001162233">
    <property type="component" value="Segment"/>
</dbReference>
<evidence type="ECO:0000313" key="2">
    <source>
        <dbReference type="Proteomes" id="UP001162233"/>
    </source>
</evidence>
<dbReference type="RefSeq" id="YP_010802452.1">
    <property type="nucleotide sequence ID" value="NC_077025.1"/>
</dbReference>
<dbReference type="GO" id="GO:0008270">
    <property type="term" value="F:zinc ion binding"/>
    <property type="evidence" value="ECO:0007669"/>
    <property type="project" value="InterPro"/>
</dbReference>
<dbReference type="InterPro" id="IPR010336">
    <property type="entry name" value="Baculo_ME53"/>
</dbReference>
<evidence type="ECO:0000313" key="1">
    <source>
        <dbReference type="EMBL" id="QED40536.1"/>
    </source>
</evidence>
<dbReference type="GeneID" id="80541222"/>
<dbReference type="GO" id="GO:0003677">
    <property type="term" value="F:DNA binding"/>
    <property type="evidence" value="ECO:0007669"/>
    <property type="project" value="InterPro"/>
</dbReference>
<dbReference type="EMBL" id="MK746083">
    <property type="protein sequence ID" value="QED40536.1"/>
    <property type="molecule type" value="Genomic_DNA"/>
</dbReference>
<dbReference type="KEGG" id="vg:80541222"/>
<name>A0A5B8YRN5_9ABAC</name>
<keyword evidence="2" id="KW-1185">Reference proteome</keyword>
<accession>A0A5B8YRN5</accession>
<organism evidence="1 2">
    <name type="scientific">Chrysodeixis includens nucleopolyhedrovirus</name>
    <dbReference type="NCBI Taxonomy" id="1207438"/>
    <lineage>
        <taxon>Viruses</taxon>
        <taxon>Viruses incertae sedis</taxon>
        <taxon>Naldaviricetes</taxon>
        <taxon>Lefavirales</taxon>
        <taxon>Baculoviridae</taxon>
        <taxon>Alphabaculovirus</taxon>
        <taxon>Alphabaculovirus chrincludentis</taxon>
        <taxon>Alphabaculovirus alterchrincludentis</taxon>
    </lineage>
</organism>
<protein>
    <submittedName>
        <fullName evidence="1">ME53</fullName>
    </submittedName>
</protein>
<sequence>MIRKFSSRSSPGNVIAKARINSNLPKKIVTKPDVDSEKPRDLRTKFLSQVNIRLLTAVMQFASDYVHGTLKLNALSQMNCSDLKQEEIVEKTSCDLCNEKFRRESKFLYCLADHSINPEDETKRHKKFRFICKKCSADYMYSYQYELFQMYPVILLDNLEILCQMGFLKCYIFDINLKATVTTEEFSIEGHHDYYDVIQRIVASKKQNERITKLELRTYGNTLFLETNQNCGMQLRIDSTPDKKIYDITFGPYESSMMRFFEKGQQRELTYFYNVEKQVYSQPFNYVVYFPVQCKRFCSLCTKHKMYLKHHLVLYCSQCGFTDSMFFNAKTHKIDLSKMKFFYECVKVKTIKPKRIYYYDMTLYKKLNM</sequence>
<reference evidence="1" key="1">
    <citation type="journal article" date="2019" name="Viruses">
        <title>A Novel Alphabaculovirus from the Soybean Looper, Chrysodeixis includens, that Produces Tetrahedral Occlusion Bodies and Encodes Two Copies of he65.</title>
        <authorList>
            <person name="Harrison R.L."/>
            <person name="Rowley D.L."/>
            <person name="Popham H.J.R."/>
        </authorList>
    </citation>
    <scope>NUCLEOTIDE SEQUENCE</scope>
    <source>
        <strain evidence="1">ChinNPV-1</strain>
    </source>
</reference>